<comment type="subcellular location">
    <subcellularLocation>
        <location evidence="2">Cytoplasm</location>
    </subcellularLocation>
    <subcellularLocation>
        <location evidence="1">Nucleus</location>
    </subcellularLocation>
</comment>
<dbReference type="GO" id="GO:0005524">
    <property type="term" value="F:ATP binding"/>
    <property type="evidence" value="ECO:0007669"/>
    <property type="project" value="UniProtKB-KW"/>
</dbReference>
<evidence type="ECO:0000256" key="12">
    <source>
        <dbReference type="ARBA" id="ARBA00023163"/>
    </source>
</evidence>
<keyword evidence="11" id="KW-0805">Transcription regulation</keyword>
<dbReference type="OrthoDB" id="507945at2759"/>
<evidence type="ECO:0000313" key="16">
    <source>
        <dbReference type="Proteomes" id="UP000660262"/>
    </source>
</evidence>
<dbReference type="Pfam" id="PF02367">
    <property type="entry name" value="TsaE"/>
    <property type="match status" value="1"/>
</dbReference>
<keyword evidence="12" id="KW-0804">Transcription</keyword>
<keyword evidence="8" id="KW-0547">Nucleotide-binding</keyword>
<evidence type="ECO:0000256" key="7">
    <source>
        <dbReference type="ARBA" id="ARBA00022723"/>
    </source>
</evidence>
<feature type="region of interest" description="Disordered" evidence="14">
    <location>
        <begin position="53"/>
        <end position="94"/>
    </location>
</feature>
<dbReference type="PANTHER" id="PTHR33540">
    <property type="entry name" value="TRNA THREONYLCARBAMOYLADENOSINE BIOSYNTHESIS PROTEIN TSAE"/>
    <property type="match status" value="1"/>
</dbReference>
<dbReference type="Proteomes" id="UP000660262">
    <property type="component" value="Unassembled WGS sequence"/>
</dbReference>
<proteinExistence type="inferred from homology"/>
<evidence type="ECO:0000256" key="9">
    <source>
        <dbReference type="ARBA" id="ARBA00022840"/>
    </source>
</evidence>
<gene>
    <name evidence="15" type="ORF">PPROV_000042100</name>
</gene>
<accession>A0A830H3R4</accession>
<evidence type="ECO:0000313" key="15">
    <source>
        <dbReference type="EMBL" id="GHP01664.1"/>
    </source>
</evidence>
<dbReference type="SUPFAM" id="SSF54171">
    <property type="entry name" value="DNA-binding domain"/>
    <property type="match status" value="1"/>
</dbReference>
<evidence type="ECO:0000256" key="2">
    <source>
        <dbReference type="ARBA" id="ARBA00004496"/>
    </source>
</evidence>
<dbReference type="GO" id="GO:0003677">
    <property type="term" value="F:DNA binding"/>
    <property type="evidence" value="ECO:0007669"/>
    <property type="project" value="InterPro"/>
</dbReference>
<evidence type="ECO:0000256" key="10">
    <source>
        <dbReference type="ARBA" id="ARBA00022842"/>
    </source>
</evidence>
<sequence>MSHDARPTANHANHAYDEAVLPPFPTVPSLKRTAGTLDDMTNKMMKDDVVEMQGNDRVSDGRHHQPPPEKRMRSNTNPLPSRVPPATATVQQSAQPSSIAIIAAPTASGGGPSEYLPTLRRGYHGVHWDSSNHKYMARIWHNKKDIYVGSSADAKEAAFMRDRAWRDLGKNPSKLNFDDTVPIPNEYLASVAKASKQVASCAAGVPLPPPPLEQIAQPSSIAIDATPTASGGGPSEYLPTLRRGYHGVCWNSSQKKYTAYVKHNRKSLYVGASADAKEAAFMRDRAWRDLGLDPSKHALVLGLNFDDTVPIPNEYLASVAKVSKKFESLAAAVPPLPPPPPPLEQIAQPSSLDAVQGLESLAIEAPSAENEDGGAPLQAAEYENEVPPAAASSPTTTIINHNYNIHSGASATFHINYNNSSPAAAGIPNNTHHHHVAQSPPPPSAENTFVEPMSATTHLRLVLRVASRAHHQRRPCRASLPSPASSPPFPTWEGLGQHRRHASAAQRDHASSSPFTVVSADALATRDIARALADVLTQGDVVLLRGDVGAGKTTLARAFVRRRLGDESAPVPSPTYLLQQVYDAATPIHHYDLYRLPTSGGDGDDGIGAARTSMLDLATSFRDAITLIEWPDRLDCATAFPAERLNKTPTTTPATTANMT</sequence>
<dbReference type="InterPro" id="IPR003442">
    <property type="entry name" value="T6A_TsaE"/>
</dbReference>
<comment type="caution">
    <text evidence="15">The sequence shown here is derived from an EMBL/GenBank/DDBJ whole genome shotgun (WGS) entry which is preliminary data.</text>
</comment>
<evidence type="ECO:0000256" key="11">
    <source>
        <dbReference type="ARBA" id="ARBA00023015"/>
    </source>
</evidence>
<dbReference type="GO" id="GO:0005634">
    <property type="term" value="C:nucleus"/>
    <property type="evidence" value="ECO:0007669"/>
    <property type="project" value="UniProtKB-SubCell"/>
</dbReference>
<dbReference type="GO" id="GO:0003700">
    <property type="term" value="F:DNA-binding transcription factor activity"/>
    <property type="evidence" value="ECO:0007669"/>
    <property type="project" value="InterPro"/>
</dbReference>
<dbReference type="AlphaFoldDB" id="A0A830H3R4"/>
<dbReference type="InterPro" id="IPR036955">
    <property type="entry name" value="AP2/ERF_dom_sf"/>
</dbReference>
<evidence type="ECO:0000256" key="6">
    <source>
        <dbReference type="ARBA" id="ARBA00022694"/>
    </source>
</evidence>
<dbReference type="InterPro" id="IPR027417">
    <property type="entry name" value="P-loop_NTPase"/>
</dbReference>
<evidence type="ECO:0000256" key="4">
    <source>
        <dbReference type="ARBA" id="ARBA00019010"/>
    </source>
</evidence>
<organism evidence="15 16">
    <name type="scientific">Pycnococcus provasolii</name>
    <dbReference type="NCBI Taxonomy" id="41880"/>
    <lineage>
        <taxon>Eukaryota</taxon>
        <taxon>Viridiplantae</taxon>
        <taxon>Chlorophyta</taxon>
        <taxon>Pseudoscourfieldiophyceae</taxon>
        <taxon>Pseudoscourfieldiales</taxon>
        <taxon>Pycnococcaceae</taxon>
        <taxon>Pycnococcus</taxon>
    </lineage>
</organism>
<comment type="similarity">
    <text evidence="3">Belongs to the TsaE family.</text>
</comment>
<dbReference type="SUPFAM" id="SSF52540">
    <property type="entry name" value="P-loop containing nucleoside triphosphate hydrolases"/>
    <property type="match status" value="1"/>
</dbReference>
<keyword evidence="9" id="KW-0067">ATP-binding</keyword>
<keyword evidence="5" id="KW-0963">Cytoplasm</keyword>
<evidence type="ECO:0000256" key="14">
    <source>
        <dbReference type="SAM" id="MobiDB-lite"/>
    </source>
</evidence>
<dbReference type="Gene3D" id="3.30.730.10">
    <property type="entry name" value="AP2/ERF domain"/>
    <property type="match status" value="1"/>
</dbReference>
<keyword evidence="16" id="KW-1185">Reference proteome</keyword>
<dbReference type="GO" id="GO:0046872">
    <property type="term" value="F:metal ion binding"/>
    <property type="evidence" value="ECO:0007669"/>
    <property type="project" value="UniProtKB-KW"/>
</dbReference>
<keyword evidence="10" id="KW-0460">Magnesium</keyword>
<reference evidence="15" key="1">
    <citation type="submission" date="2020-10" db="EMBL/GenBank/DDBJ databases">
        <title>Unveiling of a novel bifunctional photoreceptor, Dualchrome1, isolated from a cosmopolitan green alga.</title>
        <authorList>
            <person name="Suzuki S."/>
            <person name="Kawachi M."/>
        </authorList>
    </citation>
    <scope>NUCLEOTIDE SEQUENCE</scope>
    <source>
        <strain evidence="15">NIES 2893</strain>
    </source>
</reference>
<dbReference type="InterPro" id="IPR016177">
    <property type="entry name" value="DNA-bd_dom_sf"/>
</dbReference>
<name>A0A830H3R4_9CHLO</name>
<feature type="region of interest" description="Disordered" evidence="14">
    <location>
        <begin position="473"/>
        <end position="514"/>
    </location>
</feature>
<protein>
    <recommendedName>
        <fullName evidence="4">tRNA threonylcarbamoyladenosine biosynthesis protein TsaE</fullName>
    </recommendedName>
    <alternativeName>
        <fullName evidence="13">t(6)A37 threonylcarbamoyladenosine biosynthesis protein TsaE</fullName>
    </alternativeName>
</protein>
<evidence type="ECO:0000256" key="3">
    <source>
        <dbReference type="ARBA" id="ARBA00007599"/>
    </source>
</evidence>
<feature type="compositionally biased region" description="Basic and acidic residues" evidence="14">
    <location>
        <begin position="57"/>
        <end position="72"/>
    </location>
</feature>
<evidence type="ECO:0000256" key="13">
    <source>
        <dbReference type="ARBA" id="ARBA00032441"/>
    </source>
</evidence>
<dbReference type="GO" id="GO:0002949">
    <property type="term" value="P:tRNA threonylcarbamoyladenosine modification"/>
    <property type="evidence" value="ECO:0007669"/>
    <property type="project" value="InterPro"/>
</dbReference>
<keyword evidence="6" id="KW-0819">tRNA processing</keyword>
<evidence type="ECO:0000256" key="8">
    <source>
        <dbReference type="ARBA" id="ARBA00022741"/>
    </source>
</evidence>
<keyword evidence="7" id="KW-0479">Metal-binding</keyword>
<dbReference type="Gene3D" id="3.40.50.300">
    <property type="entry name" value="P-loop containing nucleotide triphosphate hydrolases"/>
    <property type="match status" value="1"/>
</dbReference>
<dbReference type="GO" id="GO:0005737">
    <property type="term" value="C:cytoplasm"/>
    <property type="evidence" value="ECO:0007669"/>
    <property type="project" value="UniProtKB-SubCell"/>
</dbReference>
<dbReference type="EMBL" id="BNJQ01000001">
    <property type="protein sequence ID" value="GHP01664.1"/>
    <property type="molecule type" value="Genomic_DNA"/>
</dbReference>
<dbReference type="NCBIfam" id="TIGR00150">
    <property type="entry name" value="T6A_YjeE"/>
    <property type="match status" value="1"/>
</dbReference>
<evidence type="ECO:0000256" key="1">
    <source>
        <dbReference type="ARBA" id="ARBA00004123"/>
    </source>
</evidence>
<dbReference type="PANTHER" id="PTHR33540:SF2">
    <property type="entry name" value="TRNA THREONYLCARBAMOYLADENOSINE BIOSYNTHESIS PROTEIN TSAE"/>
    <property type="match status" value="1"/>
</dbReference>
<evidence type="ECO:0000256" key="5">
    <source>
        <dbReference type="ARBA" id="ARBA00022490"/>
    </source>
</evidence>